<gene>
    <name evidence="1" type="ORF">CEW88_04870</name>
</gene>
<name>A0A2U8HFQ0_9RHOB</name>
<accession>A0A2U8HFQ0</accession>
<dbReference type="Proteomes" id="UP000244915">
    <property type="component" value="Chromosome 1"/>
</dbReference>
<dbReference type="Pfam" id="PF10805">
    <property type="entry name" value="DUF2730"/>
    <property type="match status" value="1"/>
</dbReference>
<dbReference type="AlphaFoldDB" id="A0A2U8HFQ0"/>
<sequence>MKLASFGLSIGAMVYAFFANRQKGNDERFEVGSKRMDRHELRIQALEQSIRILPTRDDIHELQLMLARLNGNMERMDAHMGGQQEIIKRLELVVARQEDHLLKGQKG</sequence>
<dbReference type="EMBL" id="CP022189">
    <property type="protein sequence ID" value="AWI84602.1"/>
    <property type="molecule type" value="Genomic_DNA"/>
</dbReference>
<evidence type="ECO:0000313" key="1">
    <source>
        <dbReference type="EMBL" id="AWI84602.1"/>
    </source>
</evidence>
<dbReference type="InterPro" id="IPR020269">
    <property type="entry name" value="Phage_Mu_Releasin"/>
</dbReference>
<proteinExistence type="predicted"/>
<evidence type="ECO:0008006" key="3">
    <source>
        <dbReference type="Google" id="ProtNLM"/>
    </source>
</evidence>
<reference evidence="1 2" key="1">
    <citation type="submission" date="2017-06" db="EMBL/GenBank/DDBJ databases">
        <title>Yangia sp. YSBP01 complete genome sequence.</title>
        <authorList>
            <person name="Woo J.-H."/>
            <person name="Kim H.-S."/>
        </authorList>
    </citation>
    <scope>NUCLEOTIDE SEQUENCE [LARGE SCALE GENOMIC DNA]</scope>
    <source>
        <strain evidence="1 2">YSBP01</strain>
    </source>
</reference>
<evidence type="ECO:0000313" key="2">
    <source>
        <dbReference type="Proteomes" id="UP000244915"/>
    </source>
</evidence>
<organism evidence="1 2">
    <name type="scientific">Alloyangia pacifica</name>
    <dbReference type="NCBI Taxonomy" id="311180"/>
    <lineage>
        <taxon>Bacteria</taxon>
        <taxon>Pseudomonadati</taxon>
        <taxon>Pseudomonadota</taxon>
        <taxon>Alphaproteobacteria</taxon>
        <taxon>Rhodobacterales</taxon>
        <taxon>Roseobacteraceae</taxon>
        <taxon>Alloyangia</taxon>
    </lineage>
</organism>
<protein>
    <recommendedName>
        <fullName evidence="3">DUF2730 family protein</fullName>
    </recommendedName>
</protein>
<dbReference type="KEGG" id="ypac:CEW88_04870"/>
<dbReference type="OrthoDB" id="7645981at2"/>